<dbReference type="EMBL" id="SSDS01000067">
    <property type="protein sequence ID" value="TXG76698.1"/>
    <property type="molecule type" value="Genomic_DNA"/>
</dbReference>
<dbReference type="AlphaFoldDB" id="A0A5C7J5S8"/>
<protein>
    <submittedName>
        <fullName evidence="1">Phage recombination protein Bet</fullName>
    </submittedName>
</protein>
<sequence>MQSITTTTNDQVSVWTDEKKLIEIKDLLAPKLTANEFALLVNMGKATGLNPFLREIWAVKYDDKSPAQVFIGRDGYRKVAQSNPDYDYHVVDSVYEKDSFSRESDEVKHAYSLNDRGALVGAYCTVKRKNASKPCFVFVKLNEYSTGKALWATKPETMIKKVAEAQGLRMAFQSLFSGTYDESENWKEKSTVIEPTTGEILDQPVVSQKDLIAAWDKFAKKRYGASVSDQDSLNFLRITLNTHFNKEQLSELTPHESATFIKKCNLN</sequence>
<name>A0A5C7J5S8_9BACT</name>
<gene>
    <name evidence="1" type="primary">bet</name>
    <name evidence="1" type="ORF">E6Q11_04150</name>
</gene>
<comment type="caution">
    <text evidence="1">The sequence shown here is derived from an EMBL/GenBank/DDBJ whole genome shotgun (WGS) entry which is preliminary data.</text>
</comment>
<accession>A0A5C7J5S8</accession>
<dbReference type="InterPro" id="IPR018330">
    <property type="entry name" value="RecT_fam"/>
</dbReference>
<proteinExistence type="predicted"/>
<dbReference type="GO" id="GO:0006310">
    <property type="term" value="P:DNA recombination"/>
    <property type="evidence" value="ECO:0007669"/>
    <property type="project" value="InterPro"/>
</dbReference>
<dbReference type="Pfam" id="PF03837">
    <property type="entry name" value="RecT"/>
    <property type="match status" value="1"/>
</dbReference>
<organism evidence="1 2">
    <name type="scientific">Candidatus Dojkabacteria bacterium</name>
    <dbReference type="NCBI Taxonomy" id="2099670"/>
    <lineage>
        <taxon>Bacteria</taxon>
        <taxon>Candidatus Dojkabacteria</taxon>
    </lineage>
</organism>
<evidence type="ECO:0000313" key="2">
    <source>
        <dbReference type="Proteomes" id="UP000321026"/>
    </source>
</evidence>
<dbReference type="Proteomes" id="UP000321026">
    <property type="component" value="Unassembled WGS sequence"/>
</dbReference>
<dbReference type="InterPro" id="IPR010183">
    <property type="entry name" value="Phage_lambda_Bet"/>
</dbReference>
<evidence type="ECO:0000313" key="1">
    <source>
        <dbReference type="EMBL" id="TXG76698.1"/>
    </source>
</evidence>
<dbReference type="GO" id="GO:0003677">
    <property type="term" value="F:DNA binding"/>
    <property type="evidence" value="ECO:0007669"/>
    <property type="project" value="InterPro"/>
</dbReference>
<dbReference type="NCBIfam" id="TIGR01913">
    <property type="entry name" value="bet_lambda"/>
    <property type="match status" value="1"/>
</dbReference>
<reference evidence="1 2" key="1">
    <citation type="submission" date="2018-09" db="EMBL/GenBank/DDBJ databases">
        <title>Metagenome Assembled Genomes from an Advanced Water Purification Facility.</title>
        <authorList>
            <person name="Stamps B.W."/>
            <person name="Spear J.R."/>
        </authorList>
    </citation>
    <scope>NUCLEOTIDE SEQUENCE [LARGE SCALE GENOMIC DNA]</scope>
    <source>
        <strain evidence="1">Bin_63_2</strain>
    </source>
</reference>